<organism evidence="2 5">
    <name type="scientific">Pseudorhizobium banfieldiae</name>
    <dbReference type="NCBI Taxonomy" id="1125847"/>
    <lineage>
        <taxon>Bacteria</taxon>
        <taxon>Pseudomonadati</taxon>
        <taxon>Pseudomonadota</taxon>
        <taxon>Alphaproteobacteria</taxon>
        <taxon>Hyphomicrobiales</taxon>
        <taxon>Rhizobiaceae</taxon>
        <taxon>Rhizobium/Agrobacterium group</taxon>
        <taxon>Pseudorhizobium</taxon>
    </lineage>
</organism>
<keyword evidence="5" id="KW-1185">Reference proteome</keyword>
<name>L0NIV3_9HYPH</name>
<reference evidence="2" key="1">
    <citation type="submission" date="2011-12" db="EMBL/GenBank/DDBJ databases">
        <authorList>
            <person name="Genoscope - CEA"/>
        </authorList>
    </citation>
    <scope>NUCLEOTIDE SEQUENCE</scope>
    <source>
        <strain evidence="2">NT-26</strain>
    </source>
</reference>
<feature type="compositionally biased region" description="Basic and acidic residues" evidence="1">
    <location>
        <begin position="23"/>
        <end position="38"/>
    </location>
</feature>
<dbReference type="KEGG" id="rht:NT26_3090"/>
<reference evidence="2 5" key="2">
    <citation type="journal article" date="2013" name="Genome Biol. Evol.">
        <title>Life in an arsenic-containing gold mine: genome and physiology of the autotrophic arsenite-oxidizing bacterium rhizobium sp. NT-26.</title>
        <authorList>
            <person name="Andres J."/>
            <person name="Arsene-Ploetze F."/>
            <person name="Barbe V."/>
            <person name="Brochier-Armanet C."/>
            <person name="Cleiss-Arnold J."/>
            <person name="Coppee J.Y."/>
            <person name="Dillies M.A."/>
            <person name="Geist"/>
            <person name="L"/>
            <person name="Joublin A."/>
            <person name="Koechler S."/>
            <person name="Lassalle F."/>
            <person name="Marchal M."/>
            <person name="Medigue C."/>
            <person name="Muller D."/>
            <person name="Nesme X."/>
            <person name="Plewniak F."/>
            <person name="Proux C."/>
            <person name="Ramirez-Bahena M.H."/>
            <person name="Schenowitz C."/>
            <person name="Sismeiro O."/>
            <person name="Vallenet D."/>
            <person name="Santini J.M."/>
            <person name="Bertin P.N."/>
        </authorList>
    </citation>
    <scope>NUCLEOTIDE SEQUENCE [LARGE SCALE GENOMIC DNA]</scope>
    <source>
        <strain evidence="2 5">NT-26</strain>
    </source>
</reference>
<gene>
    <name evidence="2" type="ORF">NT26_3090</name>
    <name evidence="3" type="ORF">NT26_3364</name>
    <name evidence="4" type="ORF">NT26_3894</name>
</gene>
<proteinExistence type="predicted"/>
<dbReference type="EMBL" id="FO082820">
    <property type="protein sequence ID" value="CCF21616.1"/>
    <property type="molecule type" value="Genomic_DNA"/>
</dbReference>
<evidence type="ECO:0000256" key="1">
    <source>
        <dbReference type="SAM" id="MobiDB-lite"/>
    </source>
</evidence>
<sequence length="88" mass="9632">MAPLLDKSAGQPYRPKAVANPRVKPEDFGDRPQGRDRQVTISPSGQSKGDEPKSSFSTHANRNVGSLPLIDLVVMAGRPHPFPFRTRP</sequence>
<dbReference type="AlphaFoldDB" id="L0NIV3"/>
<dbReference type="KEGG" id="rht:NT26_3364"/>
<evidence type="ECO:0000313" key="2">
    <source>
        <dbReference type="EMBL" id="CCF20814.1"/>
    </source>
</evidence>
<dbReference type="EMBL" id="FO082820">
    <property type="protein sequence ID" value="CCF20814.1"/>
    <property type="molecule type" value="Genomic_DNA"/>
</dbReference>
<evidence type="ECO:0000313" key="5">
    <source>
        <dbReference type="Proteomes" id="UP000010792"/>
    </source>
</evidence>
<protein>
    <submittedName>
        <fullName evidence="2">Uncharacterized protein</fullName>
    </submittedName>
</protein>
<accession>L0NIV3</accession>
<evidence type="ECO:0000313" key="3">
    <source>
        <dbReference type="EMBL" id="CCF21087.1"/>
    </source>
</evidence>
<feature type="region of interest" description="Disordered" evidence="1">
    <location>
        <begin position="1"/>
        <end position="62"/>
    </location>
</feature>
<dbReference type="Proteomes" id="UP000010792">
    <property type="component" value="Chromosome"/>
</dbReference>
<dbReference type="KEGG" id="rht:NT26_3894"/>
<dbReference type="EMBL" id="FO082820">
    <property type="protein sequence ID" value="CCF21087.1"/>
    <property type="molecule type" value="Genomic_DNA"/>
</dbReference>
<evidence type="ECO:0000313" key="4">
    <source>
        <dbReference type="EMBL" id="CCF21616.1"/>
    </source>
</evidence>